<reference evidence="15" key="1">
    <citation type="submission" date="2013-02" db="EMBL/GenBank/DDBJ databases">
        <authorList>
            <person name="Hughes D."/>
        </authorList>
    </citation>
    <scope>NUCLEOTIDE SEQUENCE</scope>
    <source>
        <strain>Durham</strain>
        <strain evidence="15">NC isolate 2 -- Noor lab</strain>
    </source>
</reference>
<keyword evidence="8" id="KW-0256">Endoplasmic reticulum</keyword>
<dbReference type="Proteomes" id="UP000015102">
    <property type="component" value="Unassembled WGS sequence"/>
</dbReference>
<comment type="function">
    <text evidence="2">May be involved in the metabolism of insect hormones and in the breakdown of synthetic insecticides.</text>
</comment>
<dbReference type="InterPro" id="IPR001128">
    <property type="entry name" value="Cyt_P450"/>
</dbReference>
<reference evidence="14" key="2">
    <citation type="submission" date="2015-06" db="UniProtKB">
        <authorList>
            <consortium name="EnsemblMetazoa"/>
        </authorList>
    </citation>
    <scope>IDENTIFICATION</scope>
</reference>
<evidence type="ECO:0000256" key="1">
    <source>
        <dbReference type="ARBA" id="ARBA00001971"/>
    </source>
</evidence>
<dbReference type="GO" id="GO:0020037">
    <property type="term" value="F:heme binding"/>
    <property type="evidence" value="ECO:0007669"/>
    <property type="project" value="InterPro"/>
</dbReference>
<evidence type="ECO:0008006" key="16">
    <source>
        <dbReference type="Google" id="ProtNLM"/>
    </source>
</evidence>
<keyword evidence="7" id="KW-0479">Metal-binding</keyword>
<evidence type="ECO:0000256" key="10">
    <source>
        <dbReference type="ARBA" id="ARBA00023002"/>
    </source>
</evidence>
<dbReference type="GO" id="GO:0005506">
    <property type="term" value="F:iron ion binding"/>
    <property type="evidence" value="ECO:0007669"/>
    <property type="project" value="InterPro"/>
</dbReference>
<protein>
    <recommendedName>
        <fullName evidence="16">Cytochrome P450</fullName>
    </recommendedName>
</protein>
<evidence type="ECO:0000256" key="5">
    <source>
        <dbReference type="ARBA" id="ARBA00010617"/>
    </source>
</evidence>
<evidence type="ECO:0000313" key="14">
    <source>
        <dbReference type="EnsemblMetazoa" id="MESCA007644-PA"/>
    </source>
</evidence>
<evidence type="ECO:0000256" key="6">
    <source>
        <dbReference type="ARBA" id="ARBA00022617"/>
    </source>
</evidence>
<keyword evidence="6" id="KW-0349">Heme</keyword>
<keyword evidence="12" id="KW-0503">Monooxygenase</keyword>
<evidence type="ECO:0000256" key="9">
    <source>
        <dbReference type="ARBA" id="ARBA00022848"/>
    </source>
</evidence>
<evidence type="ECO:0000256" key="3">
    <source>
        <dbReference type="ARBA" id="ARBA00004174"/>
    </source>
</evidence>
<dbReference type="GO" id="GO:0016705">
    <property type="term" value="F:oxidoreductase activity, acting on paired donors, with incorporation or reduction of molecular oxygen"/>
    <property type="evidence" value="ECO:0007669"/>
    <property type="project" value="InterPro"/>
</dbReference>
<comment type="subcellular location">
    <subcellularLocation>
        <location evidence="4">Endoplasmic reticulum membrane</location>
        <topology evidence="4">Peripheral membrane protein</topology>
    </subcellularLocation>
    <subcellularLocation>
        <location evidence="3">Microsome membrane</location>
        <topology evidence="3">Peripheral membrane protein</topology>
    </subcellularLocation>
</comment>
<evidence type="ECO:0000256" key="12">
    <source>
        <dbReference type="ARBA" id="ARBA00023033"/>
    </source>
</evidence>
<keyword evidence="13" id="KW-0472">Membrane</keyword>
<dbReference type="InterPro" id="IPR036396">
    <property type="entry name" value="Cyt_P450_sf"/>
</dbReference>
<keyword evidence="11" id="KW-0408">Iron</keyword>
<evidence type="ECO:0000256" key="11">
    <source>
        <dbReference type="ARBA" id="ARBA00023004"/>
    </source>
</evidence>
<dbReference type="InterPro" id="IPR050476">
    <property type="entry name" value="Insect_CytP450_Detox"/>
</dbReference>
<keyword evidence="10" id="KW-0560">Oxidoreductase</keyword>
<dbReference type="EnsemblMetazoa" id="MESCA007644-RA">
    <property type="protein sequence ID" value="MESCA007644-PA"/>
    <property type="gene ID" value="MESCA007644"/>
</dbReference>
<accession>T1GV60</accession>
<evidence type="ECO:0000256" key="7">
    <source>
        <dbReference type="ARBA" id="ARBA00022723"/>
    </source>
</evidence>
<dbReference type="GO" id="GO:0005789">
    <property type="term" value="C:endoplasmic reticulum membrane"/>
    <property type="evidence" value="ECO:0007669"/>
    <property type="project" value="UniProtKB-SubCell"/>
</dbReference>
<dbReference type="HOGENOM" id="CLU_191715_0_0_1"/>
<dbReference type="Pfam" id="PF00067">
    <property type="entry name" value="p450"/>
    <property type="match status" value="1"/>
</dbReference>
<dbReference type="Gene3D" id="1.10.630.10">
    <property type="entry name" value="Cytochrome P450"/>
    <property type="match status" value="1"/>
</dbReference>
<proteinExistence type="inferred from homology"/>
<dbReference type="PANTHER" id="PTHR24292:SF54">
    <property type="entry name" value="CYP9F3-RELATED"/>
    <property type="match status" value="1"/>
</dbReference>
<comment type="similarity">
    <text evidence="5">Belongs to the cytochrome P450 family.</text>
</comment>
<dbReference type="EMBL" id="CAQQ02152698">
    <property type="status" value="NOT_ANNOTATED_CDS"/>
    <property type="molecule type" value="Genomic_DNA"/>
</dbReference>
<dbReference type="STRING" id="36166.T1GV60"/>
<evidence type="ECO:0000256" key="13">
    <source>
        <dbReference type="ARBA" id="ARBA00023136"/>
    </source>
</evidence>
<evidence type="ECO:0000256" key="2">
    <source>
        <dbReference type="ARBA" id="ARBA00003690"/>
    </source>
</evidence>
<dbReference type="PANTHER" id="PTHR24292">
    <property type="entry name" value="CYTOCHROME P450"/>
    <property type="match status" value="1"/>
</dbReference>
<dbReference type="AlphaFoldDB" id="T1GV60"/>
<dbReference type="GO" id="GO:0004497">
    <property type="term" value="F:monooxygenase activity"/>
    <property type="evidence" value="ECO:0007669"/>
    <property type="project" value="UniProtKB-KW"/>
</dbReference>
<evidence type="ECO:0000313" key="15">
    <source>
        <dbReference type="Proteomes" id="UP000015102"/>
    </source>
</evidence>
<name>T1GV60_MEGSC</name>
<evidence type="ECO:0000256" key="8">
    <source>
        <dbReference type="ARBA" id="ARBA00022824"/>
    </source>
</evidence>
<keyword evidence="9" id="KW-0492">Microsome</keyword>
<keyword evidence="15" id="KW-1185">Reference proteome</keyword>
<dbReference type="EMBL" id="CAQQ02152697">
    <property type="status" value="NOT_ANNOTATED_CDS"/>
    <property type="molecule type" value="Genomic_DNA"/>
</dbReference>
<sequence length="86" mass="9808">MDVQNKLLQEIQDVKESLREDPLTFEVINRINYLDHVVSESLRKWPPAPAPGTDRLCTKDITFENPDGSEVAGNYTTTKELFFKPG</sequence>
<dbReference type="SUPFAM" id="SSF48264">
    <property type="entry name" value="Cytochrome P450"/>
    <property type="match status" value="1"/>
</dbReference>
<organism evidence="14 15">
    <name type="scientific">Megaselia scalaris</name>
    <name type="common">Humpbacked fly</name>
    <name type="synonym">Phora scalaris</name>
    <dbReference type="NCBI Taxonomy" id="36166"/>
    <lineage>
        <taxon>Eukaryota</taxon>
        <taxon>Metazoa</taxon>
        <taxon>Ecdysozoa</taxon>
        <taxon>Arthropoda</taxon>
        <taxon>Hexapoda</taxon>
        <taxon>Insecta</taxon>
        <taxon>Pterygota</taxon>
        <taxon>Neoptera</taxon>
        <taxon>Endopterygota</taxon>
        <taxon>Diptera</taxon>
        <taxon>Brachycera</taxon>
        <taxon>Muscomorpha</taxon>
        <taxon>Platypezoidea</taxon>
        <taxon>Phoridae</taxon>
        <taxon>Megaseliini</taxon>
        <taxon>Megaselia</taxon>
    </lineage>
</organism>
<comment type="cofactor">
    <cofactor evidence="1">
        <name>heme</name>
        <dbReference type="ChEBI" id="CHEBI:30413"/>
    </cofactor>
</comment>
<evidence type="ECO:0000256" key="4">
    <source>
        <dbReference type="ARBA" id="ARBA00004406"/>
    </source>
</evidence>